<keyword evidence="1" id="KW-0812">Transmembrane</keyword>
<proteinExistence type="predicted"/>
<evidence type="ECO:0000259" key="2">
    <source>
        <dbReference type="Pfam" id="PF21946"/>
    </source>
</evidence>
<dbReference type="RefSeq" id="WP_253770002.1">
    <property type="nucleotide sequence ID" value="NZ_JAMTCK010000004.1"/>
</dbReference>
<evidence type="ECO:0000256" key="1">
    <source>
        <dbReference type="SAM" id="Phobius"/>
    </source>
</evidence>
<evidence type="ECO:0000313" key="3">
    <source>
        <dbReference type="EMBL" id="MCP2165339.1"/>
    </source>
</evidence>
<feature type="transmembrane region" description="Helical" evidence="1">
    <location>
        <begin position="162"/>
        <end position="187"/>
    </location>
</feature>
<evidence type="ECO:0000313" key="4">
    <source>
        <dbReference type="Proteomes" id="UP001206128"/>
    </source>
</evidence>
<name>A0AAE3GDG1_9PSEU</name>
<protein>
    <recommendedName>
        <fullName evidence="2">LppM domain-containing protein</fullName>
    </recommendedName>
</protein>
<dbReference type="EMBL" id="JAMTCK010000004">
    <property type="protein sequence ID" value="MCP2165339.1"/>
    <property type="molecule type" value="Genomic_DNA"/>
</dbReference>
<accession>A0AAE3GDG1</accession>
<dbReference type="Proteomes" id="UP001206128">
    <property type="component" value="Unassembled WGS sequence"/>
</dbReference>
<keyword evidence="4" id="KW-1185">Reference proteome</keyword>
<dbReference type="InterPro" id="IPR053807">
    <property type="entry name" value="LppM"/>
</dbReference>
<keyword evidence="1" id="KW-0472">Membrane</keyword>
<keyword evidence="1" id="KW-1133">Transmembrane helix</keyword>
<feature type="domain" description="LppM" evidence="2">
    <location>
        <begin position="2"/>
        <end position="154"/>
    </location>
</feature>
<gene>
    <name evidence="3" type="ORF">LX83_002188</name>
</gene>
<sequence length="198" mass="20799">MRVHAAMAVSSDDLVSGDIVAAVPPAQESDPGPQFKIPDQLAGRASTEPYKQDGYVGSRLRFTGLSFDELHDLAATSGGSESRYQLSFRRSGELVTMSGSADLSSVRQERADIQVKISFPGAVTDTNGIDEASNTVAWTLKPGEATMISAVTRYAGQGSMSWMAWSLVVGALAVGAALVVGALALVAHRRAVRVSDLT</sequence>
<organism evidence="3 4">
    <name type="scientific">Goodfellowiella coeruleoviolacea</name>
    <dbReference type="NCBI Taxonomy" id="334858"/>
    <lineage>
        <taxon>Bacteria</taxon>
        <taxon>Bacillati</taxon>
        <taxon>Actinomycetota</taxon>
        <taxon>Actinomycetes</taxon>
        <taxon>Pseudonocardiales</taxon>
        <taxon>Pseudonocardiaceae</taxon>
        <taxon>Goodfellowiella</taxon>
    </lineage>
</organism>
<dbReference type="Pfam" id="PF21946">
    <property type="entry name" value="LppM"/>
    <property type="match status" value="1"/>
</dbReference>
<comment type="caution">
    <text evidence="3">The sequence shown here is derived from an EMBL/GenBank/DDBJ whole genome shotgun (WGS) entry which is preliminary data.</text>
</comment>
<reference evidence="3" key="1">
    <citation type="submission" date="2022-06" db="EMBL/GenBank/DDBJ databases">
        <title>Genomic Encyclopedia of Archaeal and Bacterial Type Strains, Phase II (KMG-II): from individual species to whole genera.</title>
        <authorList>
            <person name="Goeker M."/>
        </authorList>
    </citation>
    <scope>NUCLEOTIDE SEQUENCE</scope>
    <source>
        <strain evidence="3">DSM 43935</strain>
    </source>
</reference>
<dbReference type="AlphaFoldDB" id="A0AAE3GDG1"/>